<evidence type="ECO:0000313" key="7">
    <source>
        <dbReference type="Proteomes" id="UP000565078"/>
    </source>
</evidence>
<dbReference type="NCBIfam" id="TIGR00281">
    <property type="entry name" value="SMC-Scp complex subunit ScpB"/>
    <property type="match status" value="1"/>
</dbReference>
<keyword evidence="1" id="KW-0963">Cytoplasm</keyword>
<dbReference type="EMBL" id="DUGC01000006">
    <property type="protein sequence ID" value="HIH09107.1"/>
    <property type="molecule type" value="Genomic_DNA"/>
</dbReference>
<dbReference type="InterPro" id="IPR036390">
    <property type="entry name" value="WH_DNA-bd_sf"/>
</dbReference>
<evidence type="ECO:0000256" key="2">
    <source>
        <dbReference type="ARBA" id="ARBA00022618"/>
    </source>
</evidence>
<comment type="caution">
    <text evidence="6">The sequence shown here is derived from an EMBL/GenBank/DDBJ whole genome shotgun (WGS) entry which is preliminary data.</text>
</comment>
<accession>A0A7J4IZ81</accession>
<dbReference type="GO" id="GO:0051304">
    <property type="term" value="P:chromosome separation"/>
    <property type="evidence" value="ECO:0007669"/>
    <property type="project" value="InterPro"/>
</dbReference>
<dbReference type="PANTHER" id="PTHR34298">
    <property type="entry name" value="SEGREGATION AND CONDENSATION PROTEIN B"/>
    <property type="match status" value="1"/>
</dbReference>
<evidence type="ECO:0000313" key="6">
    <source>
        <dbReference type="EMBL" id="HIH09107.1"/>
    </source>
</evidence>
<keyword evidence="3" id="KW-0159">Chromosome partition</keyword>
<evidence type="ECO:0000256" key="3">
    <source>
        <dbReference type="ARBA" id="ARBA00022829"/>
    </source>
</evidence>
<name>A0A7J4IZ81_9ARCH</name>
<organism evidence="6 7">
    <name type="scientific">Candidatus Iainarchaeum sp</name>
    <dbReference type="NCBI Taxonomy" id="3101447"/>
    <lineage>
        <taxon>Archaea</taxon>
        <taxon>Candidatus Iainarchaeota</taxon>
        <taxon>Candidatus Iainarchaeia</taxon>
        <taxon>Candidatus Iainarchaeales</taxon>
        <taxon>Candidatus Iainarchaeaceae</taxon>
        <taxon>Candidatus Iainarchaeum</taxon>
    </lineage>
</organism>
<dbReference type="PANTHER" id="PTHR34298:SF2">
    <property type="entry name" value="SEGREGATION AND CONDENSATION PROTEIN B"/>
    <property type="match status" value="1"/>
</dbReference>
<keyword evidence="2" id="KW-0132">Cell division</keyword>
<dbReference type="AlphaFoldDB" id="A0A7J4IZ81"/>
<evidence type="ECO:0000256" key="1">
    <source>
        <dbReference type="ARBA" id="ARBA00022490"/>
    </source>
</evidence>
<feature type="compositionally biased region" description="Low complexity" evidence="5">
    <location>
        <begin position="156"/>
        <end position="165"/>
    </location>
</feature>
<proteinExistence type="predicted"/>
<dbReference type="InterPro" id="IPR005234">
    <property type="entry name" value="ScpB_csome_segregation"/>
</dbReference>
<dbReference type="Proteomes" id="UP000565078">
    <property type="component" value="Unassembled WGS sequence"/>
</dbReference>
<evidence type="ECO:0000256" key="5">
    <source>
        <dbReference type="SAM" id="MobiDB-lite"/>
    </source>
</evidence>
<sequence length="188" mass="21032">MEKREAKRVIEAALFTSPGAVAIRELAGIININVAETRVIVNELIHDYEAKDTALEIRDEAQGIRMTVKERYENHVSHMAASPELHKGIMKTLAYIAYRQPVRQAEVVNFRNSKAYEHIKVLKEKGFIRKEKKGITFVLYTTSKFREYFGKTAAATNAAAQPPAAGERGSDGGNNNILQDSAEIKNEN</sequence>
<dbReference type="SUPFAM" id="SSF46785">
    <property type="entry name" value="Winged helix' DNA-binding domain"/>
    <property type="match status" value="2"/>
</dbReference>
<evidence type="ECO:0000256" key="4">
    <source>
        <dbReference type="ARBA" id="ARBA00023306"/>
    </source>
</evidence>
<keyword evidence="4" id="KW-0131">Cell cycle</keyword>
<dbReference type="InterPro" id="IPR036388">
    <property type="entry name" value="WH-like_DNA-bd_sf"/>
</dbReference>
<gene>
    <name evidence="6" type="primary">scpB</name>
    <name evidence="6" type="ORF">HA254_00385</name>
</gene>
<dbReference type="GO" id="GO:0051301">
    <property type="term" value="P:cell division"/>
    <property type="evidence" value="ECO:0007669"/>
    <property type="project" value="UniProtKB-KW"/>
</dbReference>
<feature type="region of interest" description="Disordered" evidence="5">
    <location>
        <begin position="156"/>
        <end position="188"/>
    </location>
</feature>
<protein>
    <submittedName>
        <fullName evidence="6">SMC-Scp complex subunit ScpB</fullName>
    </submittedName>
</protein>
<reference evidence="7" key="1">
    <citation type="journal article" date="2020" name="bioRxiv">
        <title>A rank-normalized archaeal taxonomy based on genome phylogeny resolves widespread incomplete and uneven classifications.</title>
        <authorList>
            <person name="Rinke C."/>
            <person name="Chuvochina M."/>
            <person name="Mussig A.J."/>
            <person name="Chaumeil P.-A."/>
            <person name="Waite D.W."/>
            <person name="Whitman W.B."/>
            <person name="Parks D.H."/>
            <person name="Hugenholtz P."/>
        </authorList>
    </citation>
    <scope>NUCLEOTIDE SEQUENCE [LARGE SCALE GENOMIC DNA]</scope>
</reference>
<dbReference type="Gene3D" id="1.10.10.10">
    <property type="entry name" value="Winged helix-like DNA-binding domain superfamily/Winged helix DNA-binding domain"/>
    <property type="match status" value="2"/>
</dbReference>
<dbReference type="Pfam" id="PF04079">
    <property type="entry name" value="SMC_ScpB"/>
    <property type="match status" value="1"/>
</dbReference>